<sequence>MSKLPITPLFRLLSARAASLMLGASLLAGTAAHAEGQLRIAEQHGIVYLLLQVVQDQKLIEKHSKAAGLDITPQWVKLSGGAAINDALLSGSIDIAGAGVGPLLTIWDKTRGKYNVKGVASLGNFPYYLISTNPDVKSIADFSSKDRIALPATTVSVQARILQLAASRQWGKDQFNKLDPLTVTLPHPEATGSIIKGGTEINAHFATPPFQEQELKGNKNAHIVLKSYDVLGGPSTSTVLYATEKFRQDNPKTYGIFIESLKEAAAFIKNDPEGAADAYIRSAGSNIDRDLLIEIIKNPDIDVKLAPEKTFPLATFMSEVGAIKNRPASYQDYFFEDEHNRNGS</sequence>
<dbReference type="PATRIC" id="fig|1424334.3.peg.994"/>
<dbReference type="Proteomes" id="UP000018733">
    <property type="component" value="Unassembled WGS sequence"/>
</dbReference>
<evidence type="ECO:0000313" key="2">
    <source>
        <dbReference type="EMBL" id="ETF04484.1"/>
    </source>
</evidence>
<dbReference type="OrthoDB" id="6003871at2"/>
<dbReference type="eggNOG" id="COG0715">
    <property type="taxonomic scope" value="Bacteria"/>
</dbReference>
<name>V8QZP3_9BURK</name>
<dbReference type="PANTHER" id="PTHR30024:SF2">
    <property type="entry name" value="ABC TRANSPORTER SUBSTRATE-BINDING PROTEIN"/>
    <property type="match status" value="1"/>
</dbReference>
<dbReference type="EMBL" id="AYXT01000001">
    <property type="protein sequence ID" value="ETF04484.1"/>
    <property type="molecule type" value="Genomic_DNA"/>
</dbReference>
<dbReference type="STRING" id="1424334.W822_04905"/>
<gene>
    <name evidence="2" type="ORF">W822_04905</name>
</gene>
<proteinExistence type="predicted"/>
<reference evidence="2 3" key="1">
    <citation type="journal article" date="2014" name="Genome Announc.">
        <title>Draft Genome Sequence of Advenella kashmirensis Strain W13003, a Polycyclic Aromatic Hydrocarbon-Degrading Bacterium.</title>
        <authorList>
            <person name="Wang X."/>
            <person name="Jin D."/>
            <person name="Zhou L."/>
            <person name="Wu L."/>
            <person name="An W."/>
            <person name="Zhao L."/>
        </authorList>
    </citation>
    <scope>NUCLEOTIDE SEQUENCE [LARGE SCALE GENOMIC DNA]</scope>
    <source>
        <strain evidence="2 3">W13003</strain>
    </source>
</reference>
<keyword evidence="3" id="KW-1185">Reference proteome</keyword>
<dbReference type="HOGENOM" id="CLU_068415_0_0_4"/>
<organism evidence="2 3">
    <name type="scientific">Advenella kashmirensis W13003</name>
    <dbReference type="NCBI Taxonomy" id="1424334"/>
    <lineage>
        <taxon>Bacteria</taxon>
        <taxon>Pseudomonadati</taxon>
        <taxon>Pseudomonadota</taxon>
        <taxon>Betaproteobacteria</taxon>
        <taxon>Burkholderiales</taxon>
        <taxon>Alcaligenaceae</taxon>
    </lineage>
</organism>
<dbReference type="Gene3D" id="3.40.190.10">
    <property type="entry name" value="Periplasmic binding protein-like II"/>
    <property type="match status" value="2"/>
</dbReference>
<comment type="caution">
    <text evidence="2">The sequence shown here is derived from an EMBL/GenBank/DDBJ whole genome shotgun (WGS) entry which is preliminary data.</text>
</comment>
<keyword evidence="1" id="KW-0732">Signal</keyword>
<evidence type="ECO:0000256" key="1">
    <source>
        <dbReference type="SAM" id="SignalP"/>
    </source>
</evidence>
<protein>
    <submittedName>
        <fullName evidence="2">Nitrate ABC transporter substrate-binding protein</fullName>
    </submittedName>
</protein>
<dbReference type="AlphaFoldDB" id="V8QZP3"/>
<dbReference type="PANTHER" id="PTHR30024">
    <property type="entry name" value="ALIPHATIC SULFONATES-BINDING PROTEIN-RELATED"/>
    <property type="match status" value="1"/>
</dbReference>
<feature type="signal peptide" evidence="1">
    <location>
        <begin position="1"/>
        <end position="34"/>
    </location>
</feature>
<feature type="chain" id="PRO_5004773191" evidence="1">
    <location>
        <begin position="35"/>
        <end position="344"/>
    </location>
</feature>
<accession>V8QZP3</accession>
<evidence type="ECO:0000313" key="3">
    <source>
        <dbReference type="Proteomes" id="UP000018733"/>
    </source>
</evidence>
<dbReference type="SUPFAM" id="SSF53850">
    <property type="entry name" value="Periplasmic binding protein-like II"/>
    <property type="match status" value="1"/>
</dbReference>